<reference evidence="2" key="1">
    <citation type="submission" date="2023-07" db="EMBL/GenBank/DDBJ databases">
        <authorList>
            <consortium name="CYATHOMIX"/>
        </authorList>
    </citation>
    <scope>NUCLEOTIDE SEQUENCE</scope>
    <source>
        <strain evidence="2">N/A</strain>
    </source>
</reference>
<accession>A0AA36H4A6</accession>
<sequence>MRPLLISLIALLSLVAARSKEWATQPSEMSEASAQASRPYRVKMTSPHPFARQIGPPMNVKRVITPVPKVFKTSDKLSQLSYGKQDNLQN</sequence>
<proteinExistence type="predicted"/>
<gene>
    <name evidence="2" type="ORF">CYNAS_LOCUS15291</name>
</gene>
<keyword evidence="3" id="KW-1185">Reference proteome</keyword>
<feature type="chain" id="PRO_5041447285" evidence="1">
    <location>
        <begin position="20"/>
        <end position="90"/>
    </location>
</feature>
<dbReference type="AlphaFoldDB" id="A0AA36H4A6"/>
<dbReference type="EMBL" id="CATQJL010000305">
    <property type="protein sequence ID" value="CAJ0603308.1"/>
    <property type="molecule type" value="Genomic_DNA"/>
</dbReference>
<evidence type="ECO:0000313" key="3">
    <source>
        <dbReference type="Proteomes" id="UP001176961"/>
    </source>
</evidence>
<evidence type="ECO:0000256" key="1">
    <source>
        <dbReference type="SAM" id="SignalP"/>
    </source>
</evidence>
<keyword evidence="1" id="KW-0732">Signal</keyword>
<comment type="caution">
    <text evidence="2">The sequence shown here is derived from an EMBL/GenBank/DDBJ whole genome shotgun (WGS) entry which is preliminary data.</text>
</comment>
<organism evidence="2 3">
    <name type="scientific">Cylicocyclus nassatus</name>
    <name type="common">Nematode worm</name>
    <dbReference type="NCBI Taxonomy" id="53992"/>
    <lineage>
        <taxon>Eukaryota</taxon>
        <taxon>Metazoa</taxon>
        <taxon>Ecdysozoa</taxon>
        <taxon>Nematoda</taxon>
        <taxon>Chromadorea</taxon>
        <taxon>Rhabditida</taxon>
        <taxon>Rhabditina</taxon>
        <taxon>Rhabditomorpha</taxon>
        <taxon>Strongyloidea</taxon>
        <taxon>Strongylidae</taxon>
        <taxon>Cylicocyclus</taxon>
    </lineage>
</organism>
<feature type="signal peptide" evidence="1">
    <location>
        <begin position="1"/>
        <end position="19"/>
    </location>
</feature>
<evidence type="ECO:0000313" key="2">
    <source>
        <dbReference type="EMBL" id="CAJ0603308.1"/>
    </source>
</evidence>
<name>A0AA36H4A6_CYLNA</name>
<dbReference type="Proteomes" id="UP001176961">
    <property type="component" value="Unassembled WGS sequence"/>
</dbReference>
<protein>
    <submittedName>
        <fullName evidence="2">Uncharacterized protein</fullName>
    </submittedName>
</protein>